<gene>
    <name evidence="1" type="ORF">PoB_003079700</name>
</gene>
<evidence type="ECO:0000313" key="2">
    <source>
        <dbReference type="Proteomes" id="UP000735302"/>
    </source>
</evidence>
<protein>
    <recommendedName>
        <fullName evidence="3">Protein kinase domain-containing protein</fullName>
    </recommendedName>
</protein>
<keyword evidence="2" id="KW-1185">Reference proteome</keyword>
<sequence length="185" mass="21035">MTTGWVTKLLNKIIQGKDRGAVCTAAKTLCTFLPRAVQQDARLSPGSYFQIKGRTDAFSLGAVLTCLLVGFDLTGHQRNDLHLLTDRPNWPHGPVFNMLRRMLQNLLNPIWQDRWDVGQLIRELIENHEWIHLTFELLPTSTRYGPPSRRRNLHPLANRCTAQGAIMEIISHSCSGLRCVNQNLQ</sequence>
<comment type="caution">
    <text evidence="1">The sequence shown here is derived from an EMBL/GenBank/DDBJ whole genome shotgun (WGS) entry which is preliminary data.</text>
</comment>
<evidence type="ECO:0008006" key="3">
    <source>
        <dbReference type="Google" id="ProtNLM"/>
    </source>
</evidence>
<dbReference type="Proteomes" id="UP000735302">
    <property type="component" value="Unassembled WGS sequence"/>
</dbReference>
<dbReference type="AlphaFoldDB" id="A0AAV4ABA7"/>
<accession>A0AAV4ABA7</accession>
<dbReference type="EMBL" id="BLXT01003738">
    <property type="protein sequence ID" value="GFO04292.1"/>
    <property type="molecule type" value="Genomic_DNA"/>
</dbReference>
<proteinExistence type="predicted"/>
<reference evidence="1 2" key="1">
    <citation type="journal article" date="2021" name="Elife">
        <title>Chloroplast acquisition without the gene transfer in kleptoplastic sea slugs, Plakobranchus ocellatus.</title>
        <authorList>
            <person name="Maeda T."/>
            <person name="Takahashi S."/>
            <person name="Yoshida T."/>
            <person name="Shimamura S."/>
            <person name="Takaki Y."/>
            <person name="Nagai Y."/>
            <person name="Toyoda A."/>
            <person name="Suzuki Y."/>
            <person name="Arimoto A."/>
            <person name="Ishii H."/>
            <person name="Satoh N."/>
            <person name="Nishiyama T."/>
            <person name="Hasebe M."/>
            <person name="Maruyama T."/>
            <person name="Minagawa J."/>
            <person name="Obokata J."/>
            <person name="Shigenobu S."/>
        </authorList>
    </citation>
    <scope>NUCLEOTIDE SEQUENCE [LARGE SCALE GENOMIC DNA]</scope>
</reference>
<evidence type="ECO:0000313" key="1">
    <source>
        <dbReference type="EMBL" id="GFO04292.1"/>
    </source>
</evidence>
<organism evidence="1 2">
    <name type="scientific">Plakobranchus ocellatus</name>
    <dbReference type="NCBI Taxonomy" id="259542"/>
    <lineage>
        <taxon>Eukaryota</taxon>
        <taxon>Metazoa</taxon>
        <taxon>Spiralia</taxon>
        <taxon>Lophotrochozoa</taxon>
        <taxon>Mollusca</taxon>
        <taxon>Gastropoda</taxon>
        <taxon>Heterobranchia</taxon>
        <taxon>Euthyneura</taxon>
        <taxon>Panpulmonata</taxon>
        <taxon>Sacoglossa</taxon>
        <taxon>Placobranchoidea</taxon>
        <taxon>Plakobranchidae</taxon>
        <taxon>Plakobranchus</taxon>
    </lineage>
</organism>
<name>A0AAV4ABA7_9GAST</name>